<feature type="region of interest" description="Disordered" evidence="1">
    <location>
        <begin position="204"/>
        <end position="226"/>
    </location>
</feature>
<dbReference type="Proteomes" id="UP000245884">
    <property type="component" value="Unassembled WGS sequence"/>
</dbReference>
<evidence type="ECO:0000313" key="2">
    <source>
        <dbReference type="EMBL" id="PWN31168.1"/>
    </source>
</evidence>
<dbReference type="GeneID" id="37025764"/>
<dbReference type="RefSeq" id="XP_025365780.1">
    <property type="nucleotide sequence ID" value="XM_025503941.1"/>
</dbReference>
<feature type="compositionally biased region" description="Basic and acidic residues" evidence="1">
    <location>
        <begin position="160"/>
        <end position="184"/>
    </location>
</feature>
<feature type="region of interest" description="Disordered" evidence="1">
    <location>
        <begin position="334"/>
        <end position="368"/>
    </location>
</feature>
<evidence type="ECO:0000256" key="1">
    <source>
        <dbReference type="SAM" id="MobiDB-lite"/>
    </source>
</evidence>
<dbReference type="OrthoDB" id="5598844at2759"/>
<dbReference type="STRING" id="1569628.A0A316V2D9"/>
<name>A0A316V2D9_9BASI</name>
<evidence type="ECO:0000313" key="3">
    <source>
        <dbReference type="Proteomes" id="UP000245884"/>
    </source>
</evidence>
<dbReference type="EMBL" id="KZ819662">
    <property type="protein sequence ID" value="PWN31168.1"/>
    <property type="molecule type" value="Genomic_DNA"/>
</dbReference>
<feature type="non-terminal residue" evidence="2">
    <location>
        <position position="1"/>
    </location>
</feature>
<feature type="region of interest" description="Disordered" evidence="1">
    <location>
        <begin position="264"/>
        <end position="321"/>
    </location>
</feature>
<organism evidence="2 3">
    <name type="scientific">Jaminaea rosea</name>
    <dbReference type="NCBI Taxonomy" id="1569628"/>
    <lineage>
        <taxon>Eukaryota</taxon>
        <taxon>Fungi</taxon>
        <taxon>Dikarya</taxon>
        <taxon>Basidiomycota</taxon>
        <taxon>Ustilaginomycotina</taxon>
        <taxon>Exobasidiomycetes</taxon>
        <taxon>Microstromatales</taxon>
        <taxon>Microstromatales incertae sedis</taxon>
        <taxon>Jaminaea</taxon>
    </lineage>
</organism>
<protein>
    <submittedName>
        <fullName evidence="2">Uncharacterized protein</fullName>
    </submittedName>
</protein>
<feature type="region of interest" description="Disordered" evidence="1">
    <location>
        <begin position="155"/>
        <end position="190"/>
    </location>
</feature>
<dbReference type="InterPro" id="IPR013933">
    <property type="entry name" value="CRC_Rsc7/Swp82"/>
</dbReference>
<gene>
    <name evidence="2" type="ORF">BDZ90DRAFT_205490</name>
</gene>
<feature type="compositionally biased region" description="Basic and acidic residues" evidence="1">
    <location>
        <begin position="264"/>
        <end position="279"/>
    </location>
</feature>
<feature type="compositionally biased region" description="Acidic residues" evidence="1">
    <location>
        <begin position="280"/>
        <end position="289"/>
    </location>
</feature>
<sequence length="368" mass="41114">KVGGQVYGWDCDELVLPSDSDGEQKIDKLGRLLGGREYKMPSFTSTLRANPHKVYFLAVDAARAVGFRDSLTFFRSDVRLIRINLLPQEREDLIAAGRLHGQQKGRNVTFVAARNMFKIFGAKTVRNGRAVVDDYYEAEARAKLEKLGRADKAGQLVPDTDVRRAAERRRDDDRTRDRTRRPPDSFDYVSSDAQGRMVKTVFGDNGASPFMRSRNWPQRRQNQHRADLSEENWLLEMSRNVVGMNRELAENRLERLVRFQRAGGERDAEMASSLHHDGDDHDGDGDGDESGTAKRSRPSDLAAHHLPPLGLYDPTTNTPHYALATQPKKARIDKLAARPLLPGIKDSGGDGRPVVGGESKVGTNAWGI</sequence>
<dbReference type="Pfam" id="PF08624">
    <property type="entry name" value="CRC_subunit"/>
    <property type="match status" value="1"/>
</dbReference>
<feature type="non-terminal residue" evidence="2">
    <location>
        <position position="368"/>
    </location>
</feature>
<dbReference type="AlphaFoldDB" id="A0A316V2D9"/>
<reference evidence="2 3" key="1">
    <citation type="journal article" date="2018" name="Mol. Biol. Evol.">
        <title>Broad Genomic Sampling Reveals a Smut Pathogenic Ancestry of the Fungal Clade Ustilaginomycotina.</title>
        <authorList>
            <person name="Kijpornyongpan T."/>
            <person name="Mondo S.J."/>
            <person name="Barry K."/>
            <person name="Sandor L."/>
            <person name="Lee J."/>
            <person name="Lipzen A."/>
            <person name="Pangilinan J."/>
            <person name="LaButti K."/>
            <person name="Hainaut M."/>
            <person name="Henrissat B."/>
            <person name="Grigoriev I.V."/>
            <person name="Spatafora J.W."/>
            <person name="Aime M.C."/>
        </authorList>
    </citation>
    <scope>NUCLEOTIDE SEQUENCE [LARGE SCALE GENOMIC DNA]</scope>
    <source>
        <strain evidence="2 3">MCA 5214</strain>
    </source>
</reference>
<proteinExistence type="predicted"/>
<keyword evidence="3" id="KW-1185">Reference proteome</keyword>
<accession>A0A316V2D9</accession>